<keyword evidence="2" id="KW-0159">Chromosome partition</keyword>
<dbReference type="STRING" id="930.GCA_002079865_03019"/>
<proteinExistence type="inferred from homology"/>
<dbReference type="GeneID" id="60694470"/>
<accession>A0A1C2HVL3</accession>
<dbReference type="FunFam" id="1.10.10.2830:FF:000001">
    <property type="entry name" value="Chromosome partitioning protein ParB"/>
    <property type="match status" value="1"/>
</dbReference>
<evidence type="ECO:0000313" key="8">
    <source>
        <dbReference type="Proteomes" id="UP000094893"/>
    </source>
</evidence>
<dbReference type="GO" id="GO:0045881">
    <property type="term" value="P:positive regulation of sporulation resulting in formation of a cellular spore"/>
    <property type="evidence" value="ECO:0007669"/>
    <property type="project" value="TreeGrafter"/>
</dbReference>
<reference evidence="6 8" key="1">
    <citation type="journal article" date="2016" name="Int. J. Mol. Sci.">
        <title>Comparative genomics of the extreme acidophile Acidithiobacillus thiooxidans reveals intraspecific divergence and niche adaptation.</title>
        <authorList>
            <person name="Zhang X."/>
            <person name="Feng X."/>
            <person name="Tao J."/>
            <person name="Ma L."/>
            <person name="Xiao Y."/>
            <person name="Liang Y."/>
            <person name="Liu X."/>
            <person name="Yin H."/>
        </authorList>
    </citation>
    <scope>NUCLEOTIDE SEQUENCE [LARGE SCALE GENOMIC DNA]</scope>
    <source>
        <strain evidence="6 8">A02</strain>
        <strain evidence="7">DXS-W</strain>
    </source>
</reference>
<comment type="caution">
    <text evidence="6">The sequence shown here is derived from an EMBL/GenBank/DDBJ whole genome shotgun (WGS) entry which is preliminary data.</text>
</comment>
<dbReference type="SMART" id="SM00470">
    <property type="entry name" value="ParB"/>
    <property type="match status" value="1"/>
</dbReference>
<dbReference type="Proteomes" id="UP000095008">
    <property type="component" value="Unassembled WGS sequence"/>
</dbReference>
<evidence type="ECO:0000256" key="2">
    <source>
        <dbReference type="ARBA" id="ARBA00022829"/>
    </source>
</evidence>
<dbReference type="Pfam" id="PF17762">
    <property type="entry name" value="HTH_ParB"/>
    <property type="match status" value="1"/>
</dbReference>
<dbReference type="InterPro" id="IPR041468">
    <property type="entry name" value="HTH_ParB/Spo0J"/>
</dbReference>
<dbReference type="FunFam" id="3.90.1530.30:FF:000001">
    <property type="entry name" value="Chromosome partitioning protein ParB"/>
    <property type="match status" value="1"/>
</dbReference>
<dbReference type="InterPro" id="IPR050336">
    <property type="entry name" value="Chromosome_partition/occlusion"/>
</dbReference>
<feature type="domain" description="ParB-like N-terminal" evidence="5">
    <location>
        <begin position="25"/>
        <end position="115"/>
    </location>
</feature>
<dbReference type="EMBL" id="LWSA01000336">
    <property type="protein sequence ID" value="OCX67784.1"/>
    <property type="molecule type" value="Genomic_DNA"/>
</dbReference>
<keyword evidence="9" id="KW-1185">Reference proteome</keyword>
<dbReference type="GO" id="GO:0007059">
    <property type="term" value="P:chromosome segregation"/>
    <property type="evidence" value="ECO:0007669"/>
    <property type="project" value="UniProtKB-KW"/>
</dbReference>
<evidence type="ECO:0000313" key="6">
    <source>
        <dbReference type="EMBL" id="OCX67784.1"/>
    </source>
</evidence>
<dbReference type="OrthoDB" id="5292174at2"/>
<dbReference type="NCBIfam" id="TIGR00180">
    <property type="entry name" value="parB_part"/>
    <property type="match status" value="1"/>
</dbReference>
<dbReference type="RefSeq" id="WP_024894402.1">
    <property type="nucleotide sequence ID" value="NZ_JAAOMO010000021.1"/>
</dbReference>
<evidence type="ECO:0000259" key="5">
    <source>
        <dbReference type="SMART" id="SM00470"/>
    </source>
</evidence>
<name>A0A1C2HVL3_ACITH</name>
<dbReference type="InterPro" id="IPR036086">
    <property type="entry name" value="ParB/Sulfiredoxin_sf"/>
</dbReference>
<dbReference type="PANTHER" id="PTHR33375:SF1">
    <property type="entry name" value="CHROMOSOME-PARTITIONING PROTEIN PARB-RELATED"/>
    <property type="match status" value="1"/>
</dbReference>
<dbReference type="SUPFAM" id="SSF110849">
    <property type="entry name" value="ParB/Sulfiredoxin"/>
    <property type="match status" value="1"/>
</dbReference>
<comment type="similarity">
    <text evidence="1">Belongs to the ParB family.</text>
</comment>
<evidence type="ECO:0000256" key="4">
    <source>
        <dbReference type="ARBA" id="ARBA00025472"/>
    </source>
</evidence>
<protein>
    <submittedName>
        <fullName evidence="6">Chromosome partitioning protein ParB</fullName>
    </submittedName>
</protein>
<evidence type="ECO:0000313" key="7">
    <source>
        <dbReference type="EMBL" id="OCX69024.1"/>
    </source>
</evidence>
<dbReference type="Proteomes" id="UP000094893">
    <property type="component" value="Unassembled WGS sequence"/>
</dbReference>
<comment type="function">
    <text evidence="4">Involved in chromosome partition. Localize to both poles of the predivisional cell following completion of DNA replication. Binds to the DNA origin of replication.</text>
</comment>
<dbReference type="GO" id="GO:0003677">
    <property type="term" value="F:DNA binding"/>
    <property type="evidence" value="ECO:0007669"/>
    <property type="project" value="UniProtKB-KW"/>
</dbReference>
<dbReference type="InterPro" id="IPR004437">
    <property type="entry name" value="ParB/RepB/Spo0J"/>
</dbReference>
<dbReference type="GO" id="GO:0005694">
    <property type="term" value="C:chromosome"/>
    <property type="evidence" value="ECO:0007669"/>
    <property type="project" value="TreeGrafter"/>
</dbReference>
<dbReference type="Pfam" id="PF02195">
    <property type="entry name" value="ParB_N"/>
    <property type="match status" value="1"/>
</dbReference>
<dbReference type="Gene3D" id="3.90.1530.30">
    <property type="match status" value="1"/>
</dbReference>
<dbReference type="EMBL" id="LWRY01000238">
    <property type="protein sequence ID" value="OCX69024.1"/>
    <property type="molecule type" value="Genomic_DNA"/>
</dbReference>
<dbReference type="eggNOG" id="COG1475">
    <property type="taxonomic scope" value="Bacteria"/>
</dbReference>
<organism evidence="6 8">
    <name type="scientific">Acidithiobacillus thiooxidans</name>
    <name type="common">Thiobacillus thiooxidans</name>
    <dbReference type="NCBI Taxonomy" id="930"/>
    <lineage>
        <taxon>Bacteria</taxon>
        <taxon>Pseudomonadati</taxon>
        <taxon>Pseudomonadota</taxon>
        <taxon>Acidithiobacillia</taxon>
        <taxon>Acidithiobacillales</taxon>
        <taxon>Acidithiobacillaceae</taxon>
        <taxon>Acidithiobacillus</taxon>
    </lineage>
</organism>
<evidence type="ECO:0000313" key="9">
    <source>
        <dbReference type="Proteomes" id="UP000095008"/>
    </source>
</evidence>
<dbReference type="PANTHER" id="PTHR33375">
    <property type="entry name" value="CHROMOSOME-PARTITIONING PROTEIN PARB-RELATED"/>
    <property type="match status" value="1"/>
</dbReference>
<dbReference type="Gene3D" id="1.10.10.2830">
    <property type="match status" value="1"/>
</dbReference>
<dbReference type="InterPro" id="IPR003115">
    <property type="entry name" value="ParB_N"/>
</dbReference>
<dbReference type="AlphaFoldDB" id="A0A1C2HVL3"/>
<sequence>MKRVGLGRGLDALFANEDSGTGSMREIPVDLLQRGRYQPRGVIAEESLQELAESIRHQGVVQPIVVRAVGGGRYEIIAGERRWRAAQLAGLTQIPAVVRDCGDEQALAIGIIENIQRQDLNPLEEAQALQRLLDEFGLSHEALAGTLGRSRAAISNQLRLLRLCPALHPHVESGALSAGHARALLTLSDERQQVLAEKVVQENLSVRATEKLAQKDLNPPAPLPEPDPNTAALKALIQSSLGLGVDLRARGQGGELRIRWESPEQEAMLLKRLGVSLNDDES</sequence>
<dbReference type="CDD" id="cd16393">
    <property type="entry name" value="SPO0J_N"/>
    <property type="match status" value="1"/>
</dbReference>
<keyword evidence="3" id="KW-0238">DNA-binding</keyword>
<gene>
    <name evidence="7" type="ORF">A6M23_16380</name>
    <name evidence="6" type="ORF">A6P07_19375</name>
</gene>
<evidence type="ECO:0000256" key="1">
    <source>
        <dbReference type="ARBA" id="ARBA00006295"/>
    </source>
</evidence>
<evidence type="ECO:0000256" key="3">
    <source>
        <dbReference type="ARBA" id="ARBA00023125"/>
    </source>
</evidence>